<sequence length="197" mass="22060">MQQSSFVLAICCCVSLTGCQSISKTTSNVTKKALSMVGLGDKEMKTPDIDKQGVVDISKTTLEQIEKLTQNMPTGQWVYIENDLQGIYTLQNKASDGHMLFLRLNCKNPAQRPGFIIQNKESQDVLKSYDPQAGSIQLLLDNKNYGNPFDLVNLKHYPNFKTAIKKAKTIKIFNASKLYTFQNAQADLLDKQVTCKE</sequence>
<evidence type="ECO:0000313" key="1">
    <source>
        <dbReference type="EMBL" id="QIO10474.1"/>
    </source>
</evidence>
<protein>
    <submittedName>
        <fullName evidence="1">Uncharacterized protein</fullName>
    </submittedName>
</protein>
<proteinExistence type="predicted"/>
<name>A0A6G8S8L4_9GAMM</name>
<reference evidence="1 2" key="1">
    <citation type="submission" date="2020-03" db="EMBL/GenBank/DDBJ databases">
        <authorList>
            <person name="Zhu W."/>
        </authorList>
    </citation>
    <scope>NUCLEOTIDE SEQUENCE [LARGE SCALE GENOMIC DNA]</scope>
    <source>
        <strain evidence="1 2">185</strain>
    </source>
</reference>
<keyword evidence="2" id="KW-1185">Reference proteome</keyword>
<organism evidence="1 2">
    <name type="scientific">Acinetobacter lanii</name>
    <dbReference type="NCBI Taxonomy" id="2715163"/>
    <lineage>
        <taxon>Bacteria</taxon>
        <taxon>Pseudomonadati</taxon>
        <taxon>Pseudomonadota</taxon>
        <taxon>Gammaproteobacteria</taxon>
        <taxon>Moraxellales</taxon>
        <taxon>Moraxellaceae</taxon>
        <taxon>Acinetobacter</taxon>
    </lineage>
</organism>
<accession>A0A6G8S8L4</accession>
<dbReference type="EMBL" id="CP049916">
    <property type="protein sequence ID" value="QIO10474.1"/>
    <property type="molecule type" value="Genomic_DNA"/>
</dbReference>
<dbReference type="KEGG" id="alj:G8D99_14830"/>
<evidence type="ECO:0000313" key="2">
    <source>
        <dbReference type="Proteomes" id="UP000501939"/>
    </source>
</evidence>
<dbReference type="AlphaFoldDB" id="A0A6G8S8L4"/>
<gene>
    <name evidence="1" type="ORF">G8D99_14830</name>
</gene>
<dbReference type="Proteomes" id="UP000501939">
    <property type="component" value="Chromosome"/>
</dbReference>